<dbReference type="EMBL" id="SSHM01000001">
    <property type="protein sequence ID" value="THC79005.1"/>
    <property type="molecule type" value="Genomic_DNA"/>
</dbReference>
<evidence type="ECO:0000313" key="2">
    <source>
        <dbReference type="EMBL" id="NZA03723.1"/>
    </source>
</evidence>
<dbReference type="PANTHER" id="PTHR35337:SF1">
    <property type="entry name" value="SLR1478 PROTEIN"/>
    <property type="match status" value="1"/>
</dbReference>
<keyword evidence="1" id="KW-0472">Membrane</keyword>
<gene>
    <name evidence="3" type="ORF">E6L36_00385</name>
    <name evidence="2" type="ORF">H0N82_00980</name>
</gene>
<dbReference type="InterPro" id="IPR002798">
    <property type="entry name" value="SpoIIM-like"/>
</dbReference>
<feature type="transmembrane region" description="Helical" evidence="1">
    <location>
        <begin position="12"/>
        <end position="37"/>
    </location>
</feature>
<dbReference type="Pfam" id="PF01944">
    <property type="entry name" value="SpoIIM"/>
    <property type="match status" value="1"/>
</dbReference>
<dbReference type="Proteomes" id="UP000552935">
    <property type="component" value="Unassembled WGS sequence"/>
</dbReference>
<dbReference type="Proteomes" id="UP000307517">
    <property type="component" value="Unassembled WGS sequence"/>
</dbReference>
<reference evidence="2 5" key="2">
    <citation type="submission" date="2020-07" db="EMBL/GenBank/DDBJ databases">
        <title>Organ Donor 1.</title>
        <authorList>
            <person name="Marsh A.J."/>
            <person name="Azcarate-Peril M.A."/>
        </authorList>
    </citation>
    <scope>NUCLEOTIDE SEQUENCE [LARGE SCALE GENOMIC DNA]</scope>
    <source>
        <strain evidence="2 5">AMC0712</strain>
    </source>
</reference>
<evidence type="ECO:0000313" key="3">
    <source>
        <dbReference type="EMBL" id="THC79005.1"/>
    </source>
</evidence>
<evidence type="ECO:0000313" key="5">
    <source>
        <dbReference type="Proteomes" id="UP000552935"/>
    </source>
</evidence>
<feature type="transmembrane region" description="Helical" evidence="1">
    <location>
        <begin position="176"/>
        <end position="202"/>
    </location>
</feature>
<dbReference type="PANTHER" id="PTHR35337">
    <property type="entry name" value="SLR1478 PROTEIN"/>
    <property type="match status" value="1"/>
</dbReference>
<keyword evidence="1" id="KW-1133">Transmembrane helix</keyword>
<dbReference type="AlphaFoldDB" id="A0A508Z2T5"/>
<reference evidence="3 4" key="1">
    <citation type="submission" date="2019-04" db="EMBL/GenBank/DDBJ databases">
        <title>Genome Announcement to Ensure Probiotic Safety of Lactobacillus rhamnosus UBLR-58.</title>
        <authorList>
            <person name="Sulthana A."/>
            <person name="Lakshmi S.G."/>
            <person name="Madempudi R.S."/>
        </authorList>
    </citation>
    <scope>NUCLEOTIDE SEQUENCE [LARGE SCALE GENOMIC DNA]</scope>
    <source>
        <strain evidence="3 4">UBLR-58</strain>
    </source>
</reference>
<dbReference type="RefSeq" id="WP_005690568.1">
    <property type="nucleotide sequence ID" value="NZ_CABFNI010000031.1"/>
</dbReference>
<protein>
    <submittedName>
        <fullName evidence="2">Stage II sporulation protein M</fullName>
    </submittedName>
</protein>
<name>A0A508Z2T5_LACRH</name>
<evidence type="ECO:0000313" key="4">
    <source>
        <dbReference type="Proteomes" id="UP000307517"/>
    </source>
</evidence>
<comment type="caution">
    <text evidence="2">The sequence shown here is derived from an EMBL/GenBank/DDBJ whole genome shotgun (WGS) entry which is preliminary data.</text>
</comment>
<evidence type="ECO:0000256" key="1">
    <source>
        <dbReference type="SAM" id="Phobius"/>
    </source>
</evidence>
<organism evidence="2 5">
    <name type="scientific">Lacticaseibacillus rhamnosus</name>
    <name type="common">Lactobacillus rhamnosus</name>
    <dbReference type="NCBI Taxonomy" id="47715"/>
    <lineage>
        <taxon>Bacteria</taxon>
        <taxon>Bacillati</taxon>
        <taxon>Bacillota</taxon>
        <taxon>Bacilli</taxon>
        <taxon>Lactobacillales</taxon>
        <taxon>Lactobacillaceae</taxon>
        <taxon>Lacticaseibacillus</taxon>
    </lineage>
</organism>
<proteinExistence type="predicted"/>
<dbReference type="EMBL" id="JACCKI010000001">
    <property type="protein sequence ID" value="NZA03723.1"/>
    <property type="molecule type" value="Genomic_DNA"/>
</dbReference>
<accession>A0A508Z2T5</accession>
<keyword evidence="1" id="KW-0812">Transmembrane</keyword>
<sequence length="207" mass="22874">MKKRLTYHLDIIGHYLLVGWLLFIAITIMVSLLTYIVMDANPTFIHQIVTGLSDKFAEPKDNLHAFWMILLNNERVALGLMLISMIPIPFLYWLSYVVTCASVGLVMGVYAAKMGLSGALAAFALGILPHGILEMSALIIGVTLAAQVNRALRHSIKRFFSDAHYEKSPLDVKAIALQYVCIVVPMIAVAALIEGFVTPVLLRLIVH</sequence>